<dbReference type="EMBL" id="JBHULR010000006">
    <property type="protein sequence ID" value="MFD2548811.1"/>
    <property type="molecule type" value="Genomic_DNA"/>
</dbReference>
<dbReference type="RefSeq" id="WP_380904949.1">
    <property type="nucleotide sequence ID" value="NZ_JBHUEG010000005.1"/>
</dbReference>
<dbReference type="InterPro" id="IPR036680">
    <property type="entry name" value="SPOR-like_sf"/>
</dbReference>
<proteinExistence type="predicted"/>
<evidence type="ECO:0000313" key="4">
    <source>
        <dbReference type="EMBL" id="MFD2548811.1"/>
    </source>
</evidence>
<name>A0ABW5KME1_9SPHI</name>
<dbReference type="InterPro" id="IPR040495">
    <property type="entry name" value="HU-CCDC81_bac_1"/>
</dbReference>
<dbReference type="Pfam" id="PF18174">
    <property type="entry name" value="HU-CCDC81_bac_1"/>
    <property type="match status" value="1"/>
</dbReference>
<protein>
    <recommendedName>
        <fullName evidence="3">SPOR domain-containing protein</fullName>
    </recommendedName>
</protein>
<feature type="region of interest" description="Disordered" evidence="1">
    <location>
        <begin position="241"/>
        <end position="260"/>
    </location>
</feature>
<reference evidence="5" key="1">
    <citation type="journal article" date="2019" name="Int. J. Syst. Evol. Microbiol.">
        <title>The Global Catalogue of Microorganisms (GCM) 10K type strain sequencing project: providing services to taxonomists for standard genome sequencing and annotation.</title>
        <authorList>
            <consortium name="The Broad Institute Genomics Platform"/>
            <consortium name="The Broad Institute Genome Sequencing Center for Infectious Disease"/>
            <person name="Wu L."/>
            <person name="Ma J."/>
        </authorList>
    </citation>
    <scope>NUCLEOTIDE SEQUENCE [LARGE SCALE GENOMIC DNA]</scope>
    <source>
        <strain evidence="5">KCTC 42662</strain>
    </source>
</reference>
<evidence type="ECO:0000313" key="5">
    <source>
        <dbReference type="Proteomes" id="UP001597545"/>
    </source>
</evidence>
<keyword evidence="5" id="KW-1185">Reference proteome</keyword>
<comment type="caution">
    <text evidence="4">The sequence shown here is derived from an EMBL/GenBank/DDBJ whole genome shotgun (WGS) entry which is preliminary data.</text>
</comment>
<feature type="domain" description="SPOR" evidence="3">
    <location>
        <begin position="285"/>
        <end position="364"/>
    </location>
</feature>
<dbReference type="Proteomes" id="UP001597545">
    <property type="component" value="Unassembled WGS sequence"/>
</dbReference>
<keyword evidence="2" id="KW-0812">Transmembrane</keyword>
<gene>
    <name evidence="4" type="ORF">ACFSR5_14260</name>
</gene>
<keyword evidence="2" id="KW-0472">Membrane</keyword>
<dbReference type="PROSITE" id="PS51724">
    <property type="entry name" value="SPOR"/>
    <property type="match status" value="1"/>
</dbReference>
<evidence type="ECO:0000259" key="3">
    <source>
        <dbReference type="PROSITE" id="PS51724"/>
    </source>
</evidence>
<organism evidence="4 5">
    <name type="scientific">Sphingobacterium suaedae</name>
    <dbReference type="NCBI Taxonomy" id="1686402"/>
    <lineage>
        <taxon>Bacteria</taxon>
        <taxon>Pseudomonadati</taxon>
        <taxon>Bacteroidota</taxon>
        <taxon>Sphingobacteriia</taxon>
        <taxon>Sphingobacteriales</taxon>
        <taxon>Sphingobacteriaceae</taxon>
        <taxon>Sphingobacterium</taxon>
    </lineage>
</organism>
<sequence length="365" mass="40532">MNLGKNIYNLLKRQTDVYVQGLGSFTRNHTPATFDEKRNAYLPPISYIDFDRSSTIGYDFVHYLQQLHLVERSEAQQQVAEAVSVLLQKIAEDGQAKLDDLGYLVSYGDGYVFKALDLSGFNYEPVVAPANMPISPTTSEDSVSVEEKTIDVAPQEEIPVAMDVEQESSHSGFSESVAQQPVAAEFVEDDLEEETWEPESGRNVIWYIVSAIIAVGILVALYFANRGNPTAEPVERVIVADSSSSSNVNQRDTTGSGLTDSLVQADSLSKQPVDSIAKKEVNELIPANHTWQIVIGSHRTLAQAYEQAESYNKAGYPRVRVIPSNLAKNRKKVIWDSYETKAKADSALQYVQKHIIKDAWPDKIN</sequence>
<feature type="transmembrane region" description="Helical" evidence="2">
    <location>
        <begin position="204"/>
        <end position="224"/>
    </location>
</feature>
<keyword evidence="2" id="KW-1133">Transmembrane helix</keyword>
<dbReference type="InterPro" id="IPR007730">
    <property type="entry name" value="SPOR-like_dom"/>
</dbReference>
<evidence type="ECO:0000256" key="2">
    <source>
        <dbReference type="SAM" id="Phobius"/>
    </source>
</evidence>
<evidence type="ECO:0000256" key="1">
    <source>
        <dbReference type="SAM" id="MobiDB-lite"/>
    </source>
</evidence>
<accession>A0ABW5KME1</accession>
<dbReference type="SUPFAM" id="SSF110997">
    <property type="entry name" value="Sporulation related repeat"/>
    <property type="match status" value="1"/>
</dbReference>